<feature type="compositionally biased region" description="Basic and acidic residues" evidence="1">
    <location>
        <begin position="56"/>
        <end position="65"/>
    </location>
</feature>
<keyword evidence="3" id="KW-1185">Reference proteome</keyword>
<name>A0A5J5BKN1_9ASTE</name>
<reference evidence="2 3" key="1">
    <citation type="submission" date="2019-09" db="EMBL/GenBank/DDBJ databases">
        <title>A chromosome-level genome assembly of the Chinese tupelo Nyssa sinensis.</title>
        <authorList>
            <person name="Yang X."/>
            <person name="Kang M."/>
            <person name="Yang Y."/>
            <person name="Xiong H."/>
            <person name="Wang M."/>
            <person name="Zhang Z."/>
            <person name="Wang Z."/>
            <person name="Wu H."/>
            <person name="Ma T."/>
            <person name="Liu J."/>
            <person name="Xi Z."/>
        </authorList>
    </citation>
    <scope>NUCLEOTIDE SEQUENCE [LARGE SCALE GENOMIC DNA]</scope>
    <source>
        <strain evidence="2">J267</strain>
        <tissue evidence="2">Leaf</tissue>
    </source>
</reference>
<dbReference type="AlphaFoldDB" id="A0A5J5BKN1"/>
<feature type="region of interest" description="Disordered" evidence="1">
    <location>
        <begin position="1"/>
        <end position="22"/>
    </location>
</feature>
<gene>
    <name evidence="2" type="ORF">F0562_021317</name>
</gene>
<feature type="region of interest" description="Disordered" evidence="1">
    <location>
        <begin position="55"/>
        <end position="82"/>
    </location>
</feature>
<sequence>MLTADHFDSAMNITAEGPTPPRMQNLVHFEQFFQEGYCKKLELDGCRPLTEVVTDDVEKEKPKDDAENDDMLGGMFSFSEEG</sequence>
<accession>A0A5J5BKN1</accession>
<evidence type="ECO:0000313" key="2">
    <source>
        <dbReference type="EMBL" id="KAA8543188.1"/>
    </source>
</evidence>
<evidence type="ECO:0000313" key="3">
    <source>
        <dbReference type="Proteomes" id="UP000325577"/>
    </source>
</evidence>
<organism evidence="2 3">
    <name type="scientific">Nyssa sinensis</name>
    <dbReference type="NCBI Taxonomy" id="561372"/>
    <lineage>
        <taxon>Eukaryota</taxon>
        <taxon>Viridiplantae</taxon>
        <taxon>Streptophyta</taxon>
        <taxon>Embryophyta</taxon>
        <taxon>Tracheophyta</taxon>
        <taxon>Spermatophyta</taxon>
        <taxon>Magnoliopsida</taxon>
        <taxon>eudicotyledons</taxon>
        <taxon>Gunneridae</taxon>
        <taxon>Pentapetalae</taxon>
        <taxon>asterids</taxon>
        <taxon>Cornales</taxon>
        <taxon>Nyssaceae</taxon>
        <taxon>Nyssa</taxon>
    </lineage>
</organism>
<dbReference type="EMBL" id="CM018034">
    <property type="protein sequence ID" value="KAA8543188.1"/>
    <property type="molecule type" value="Genomic_DNA"/>
</dbReference>
<protein>
    <submittedName>
        <fullName evidence="2">Uncharacterized protein</fullName>
    </submittedName>
</protein>
<dbReference type="Proteomes" id="UP000325577">
    <property type="component" value="Linkage Group LG11"/>
</dbReference>
<proteinExistence type="predicted"/>
<evidence type="ECO:0000256" key="1">
    <source>
        <dbReference type="SAM" id="MobiDB-lite"/>
    </source>
</evidence>
<dbReference type="OrthoDB" id="1747154at2759"/>